<evidence type="ECO:0000259" key="9">
    <source>
        <dbReference type="PROSITE" id="PS51376"/>
    </source>
</evidence>
<dbReference type="Gene3D" id="3.40.50.10140">
    <property type="entry name" value="Toll/interleukin-1 receptor homology (TIR) domain"/>
    <property type="match status" value="1"/>
</dbReference>
<dbReference type="GO" id="GO:0007165">
    <property type="term" value="P:signal transduction"/>
    <property type="evidence" value="ECO:0007669"/>
    <property type="project" value="UniProtKB-ARBA"/>
</dbReference>
<keyword evidence="2" id="KW-0677">Repeat</keyword>
<dbReference type="InterPro" id="IPR036770">
    <property type="entry name" value="Ankyrin_rpt-contain_sf"/>
</dbReference>
<evidence type="ECO:0000256" key="5">
    <source>
        <dbReference type="ARBA" id="ARBA00054773"/>
    </source>
</evidence>
<dbReference type="SMART" id="SM01282">
    <property type="entry name" value="DBB"/>
    <property type="match status" value="1"/>
</dbReference>
<dbReference type="Gene3D" id="1.25.40.20">
    <property type="entry name" value="Ankyrin repeat-containing domain"/>
    <property type="match status" value="1"/>
</dbReference>
<dbReference type="Proteomes" id="UP000694890">
    <property type="component" value="Linkage group LG15"/>
</dbReference>
<organism evidence="10 11">
    <name type="scientific">Lates calcarifer</name>
    <name type="common">Barramundi</name>
    <name type="synonym">Holocentrus calcarifer</name>
    <dbReference type="NCBI Taxonomy" id="8187"/>
    <lineage>
        <taxon>Eukaryota</taxon>
        <taxon>Metazoa</taxon>
        <taxon>Chordata</taxon>
        <taxon>Craniata</taxon>
        <taxon>Vertebrata</taxon>
        <taxon>Euteleostomi</taxon>
        <taxon>Actinopterygii</taxon>
        <taxon>Neopterygii</taxon>
        <taxon>Teleostei</taxon>
        <taxon>Neoteleostei</taxon>
        <taxon>Acanthomorphata</taxon>
        <taxon>Carangaria</taxon>
        <taxon>Carangaria incertae sedis</taxon>
        <taxon>Centropomidae</taxon>
        <taxon>Lates</taxon>
    </lineage>
</organism>
<dbReference type="InterPro" id="IPR035897">
    <property type="entry name" value="Toll_tir_struct_dom_sf"/>
</dbReference>
<dbReference type="InterPro" id="IPR052446">
    <property type="entry name" value="B-cell_PI3K-Signaling_Adptrs"/>
</dbReference>
<evidence type="ECO:0000256" key="1">
    <source>
        <dbReference type="ARBA" id="ARBA00022553"/>
    </source>
</evidence>
<dbReference type="KEGG" id="lcf:108885951"/>
<dbReference type="PANTHER" id="PTHR16267:SF13">
    <property type="entry name" value="B-CELL SCAFFOLD PROTEIN WITH ANKYRIN REPEATS"/>
    <property type="match status" value="1"/>
</dbReference>
<dbReference type="PROSITE" id="PS51376">
    <property type="entry name" value="DBB"/>
    <property type="match status" value="1"/>
</dbReference>
<evidence type="ECO:0000256" key="2">
    <source>
        <dbReference type="ARBA" id="ARBA00022737"/>
    </source>
</evidence>
<evidence type="ECO:0000313" key="10">
    <source>
        <dbReference type="Proteomes" id="UP000694890"/>
    </source>
</evidence>
<dbReference type="InterPro" id="IPR041340">
    <property type="entry name" value="PIK3AP1_TIR"/>
</dbReference>
<feature type="region of interest" description="Disordered" evidence="8">
    <location>
        <begin position="403"/>
        <end position="423"/>
    </location>
</feature>
<evidence type="ECO:0000256" key="4">
    <source>
        <dbReference type="ARBA" id="ARBA00023043"/>
    </source>
</evidence>
<evidence type="ECO:0000256" key="3">
    <source>
        <dbReference type="ARBA" id="ARBA00022936"/>
    </source>
</evidence>
<evidence type="ECO:0000256" key="6">
    <source>
        <dbReference type="ARBA" id="ARBA00065779"/>
    </source>
</evidence>
<evidence type="ECO:0000256" key="7">
    <source>
        <dbReference type="ARBA" id="ARBA00069696"/>
    </source>
</evidence>
<dbReference type="GO" id="GO:0051898">
    <property type="term" value="P:negative regulation of phosphatidylinositol 3-kinase/protein kinase B signal transduction"/>
    <property type="evidence" value="ECO:0007669"/>
    <property type="project" value="TreeGrafter"/>
</dbReference>
<dbReference type="Pfam" id="PF18567">
    <property type="entry name" value="TIR_3"/>
    <property type="match status" value="1"/>
</dbReference>
<dbReference type="GO" id="GO:1990782">
    <property type="term" value="F:protein tyrosine kinase binding"/>
    <property type="evidence" value="ECO:0007669"/>
    <property type="project" value="TreeGrafter"/>
</dbReference>
<comment type="subunit">
    <text evidence="6">Interacts with LYN, ITPR1 and ITPR2.</text>
</comment>
<keyword evidence="3" id="KW-0075">B-cell activation</keyword>
<gene>
    <name evidence="11" type="primary">LOC108885951</name>
</gene>
<dbReference type="GO" id="GO:0042113">
    <property type="term" value="P:B cell activation"/>
    <property type="evidence" value="ECO:0007669"/>
    <property type="project" value="UniProtKB-KW"/>
</dbReference>
<evidence type="ECO:0000256" key="8">
    <source>
        <dbReference type="SAM" id="MobiDB-lite"/>
    </source>
</evidence>
<protein>
    <recommendedName>
        <fullName evidence="7">B-cell scaffold protein with ankyrin repeats</fullName>
    </recommendedName>
</protein>
<dbReference type="FunFam" id="3.40.50.10140:FF:000017">
    <property type="entry name" value="B cell scaffold protein with ankyrin repeats 1"/>
    <property type="match status" value="1"/>
</dbReference>
<proteinExistence type="predicted"/>
<keyword evidence="1" id="KW-0597">Phosphoprotein</keyword>
<comment type="function">
    <text evidence="5">Involved in B-cell receptor (BCR)-induced Ca(2+) mobilization from intracellular stores. Promotes Lyn-mediated phosphorylation of IP3 receptors 1 and 2.</text>
</comment>
<name>A0AAJ8BHN7_LATCA</name>
<dbReference type="GO" id="GO:0005102">
    <property type="term" value="F:signaling receptor binding"/>
    <property type="evidence" value="ECO:0007669"/>
    <property type="project" value="TreeGrafter"/>
</dbReference>
<dbReference type="RefSeq" id="XP_050931838.1">
    <property type="nucleotide sequence ID" value="XM_051075881.1"/>
</dbReference>
<dbReference type="GO" id="GO:0050869">
    <property type="term" value="P:negative regulation of B cell activation"/>
    <property type="evidence" value="ECO:0007669"/>
    <property type="project" value="TreeGrafter"/>
</dbReference>
<keyword evidence="4" id="KW-0040">ANK repeat</keyword>
<dbReference type="SUPFAM" id="SSF48403">
    <property type="entry name" value="Ankyrin repeat"/>
    <property type="match status" value="1"/>
</dbReference>
<dbReference type="AlphaFoldDB" id="A0AAJ8BHN7"/>
<accession>A0AAJ8BHN7</accession>
<reference evidence="11" key="1">
    <citation type="submission" date="2025-08" db="UniProtKB">
        <authorList>
            <consortium name="RefSeq"/>
        </authorList>
    </citation>
    <scope>IDENTIFICATION</scope>
    <source>
        <tissue evidence="11">Brain</tissue>
    </source>
</reference>
<evidence type="ECO:0000313" key="11">
    <source>
        <dbReference type="RefSeq" id="XP_050931838.1"/>
    </source>
</evidence>
<dbReference type="PANTHER" id="PTHR16267">
    <property type="entry name" value="BANK1/PIK3AP1 FAMILY MEMBER"/>
    <property type="match status" value="1"/>
</dbReference>
<dbReference type="Pfam" id="PF14545">
    <property type="entry name" value="DBB"/>
    <property type="match status" value="1"/>
</dbReference>
<dbReference type="GeneID" id="108885951"/>
<feature type="domain" description="DBB" evidence="9">
    <location>
        <begin position="176"/>
        <end position="308"/>
    </location>
</feature>
<dbReference type="InterPro" id="IPR017893">
    <property type="entry name" value="DBB_domain"/>
</dbReference>
<dbReference type="GO" id="GO:0051246">
    <property type="term" value="P:regulation of protein metabolic process"/>
    <property type="evidence" value="ECO:0007669"/>
    <property type="project" value="UniProtKB-ARBA"/>
</dbReference>
<sequence length="626" mass="69556">MSQTGEELLIIYETEAEQWATYLKSVFTGPISEAGMCCYDIATVSSRRDDFLRLARYTCKLLILSKGMLEGLCQMRRFFLARVLSPAAHVVVLLCGVESLSPLLEMVPLNGDECLQISSEQDAHEYLSTVTDIVRKGVSTTAANVNPLTCKLSGSEQKVEQMQSTGAHSVRCRTLVVPSRVLCGSSVEVFILLKNEVPGNDAEVEFTAENQTLRVKPVHWNDRILCINAPDFPAGNVRVTVYRNGVSLGNAQLQYYSNMEETTYLLSRIADPIDFMCQALQVSSVDKLDEKLSSMLLEGMPTGGFQALQCENTPEREIHHADVPSLLHFAAQHGFKSVSSLLLQCPGAERALHTANRHGQTPTEIARSHGHTELHILLKETLNMFNSGEDNGDASVYEVMSTAGNPSTTEVQKEQQGEDEGEEVEDVYAPLGVNDEYDTILNSTKAAVIANRPPAPTPRPESTQLDDRTPYIAQVFQKKKTAQGDADLYSLPTKQARGREDSISSTYDTFVPNQIHGLQQLIELQQRVKAGSLTVDEALERFSDWQRAQKGMDAIQQEKLSQLRASIINSREGNNDSVYDKINIVHHTPSVTVNESRRGSQPLQSDFYSKPLRGQHSNFFWRADKR</sequence>